<gene>
    <name evidence="3" type="ordered locus">KLTH0H05412g</name>
</gene>
<dbReference type="AlphaFoldDB" id="C5E2J1"/>
<feature type="transmembrane region" description="Helical" evidence="1">
    <location>
        <begin position="233"/>
        <end position="266"/>
    </location>
</feature>
<dbReference type="Proteomes" id="UP000002036">
    <property type="component" value="Chromosome H"/>
</dbReference>
<dbReference type="HOGENOM" id="CLU_983772_0_0_1"/>
<keyword evidence="2" id="KW-0732">Signal</keyword>
<evidence type="ECO:0000313" key="3">
    <source>
        <dbReference type="EMBL" id="CAR30252.1"/>
    </source>
</evidence>
<protein>
    <submittedName>
        <fullName evidence="3">KLTH0H05412p</fullName>
    </submittedName>
</protein>
<proteinExistence type="predicted"/>
<organism evidence="3 4">
    <name type="scientific">Lachancea thermotolerans (strain ATCC 56472 / CBS 6340 / NRRL Y-8284)</name>
    <name type="common">Yeast</name>
    <name type="synonym">Kluyveromyces thermotolerans</name>
    <dbReference type="NCBI Taxonomy" id="559295"/>
    <lineage>
        <taxon>Eukaryota</taxon>
        <taxon>Fungi</taxon>
        <taxon>Dikarya</taxon>
        <taxon>Ascomycota</taxon>
        <taxon>Saccharomycotina</taxon>
        <taxon>Saccharomycetes</taxon>
        <taxon>Saccharomycetales</taxon>
        <taxon>Saccharomycetaceae</taxon>
        <taxon>Lachancea</taxon>
    </lineage>
</organism>
<evidence type="ECO:0000256" key="1">
    <source>
        <dbReference type="SAM" id="Phobius"/>
    </source>
</evidence>
<reference evidence="3 4" key="1">
    <citation type="journal article" date="2009" name="Genome Res.">
        <title>Comparative genomics of protoploid Saccharomycetaceae.</title>
        <authorList>
            <consortium name="The Genolevures Consortium"/>
            <person name="Souciet J.-L."/>
            <person name="Dujon B."/>
            <person name="Gaillardin C."/>
            <person name="Johnston M."/>
            <person name="Baret P.V."/>
            <person name="Cliften P."/>
            <person name="Sherman D.J."/>
            <person name="Weissenbach J."/>
            <person name="Westhof E."/>
            <person name="Wincker P."/>
            <person name="Jubin C."/>
            <person name="Poulain J."/>
            <person name="Barbe V."/>
            <person name="Segurens B."/>
            <person name="Artiguenave F."/>
            <person name="Anthouard V."/>
            <person name="Vacherie B."/>
            <person name="Val M.-E."/>
            <person name="Fulton R.S."/>
            <person name="Minx P."/>
            <person name="Wilson R."/>
            <person name="Durrens P."/>
            <person name="Jean G."/>
            <person name="Marck C."/>
            <person name="Martin T."/>
            <person name="Nikolski M."/>
            <person name="Rolland T."/>
            <person name="Seret M.-L."/>
            <person name="Casaregola S."/>
            <person name="Despons L."/>
            <person name="Fairhead C."/>
            <person name="Fischer G."/>
            <person name="Lafontaine I."/>
            <person name="Leh V."/>
            <person name="Lemaire M."/>
            <person name="de Montigny J."/>
            <person name="Neuveglise C."/>
            <person name="Thierry A."/>
            <person name="Blanc-Lenfle I."/>
            <person name="Bleykasten C."/>
            <person name="Diffels J."/>
            <person name="Fritsch E."/>
            <person name="Frangeul L."/>
            <person name="Goeffon A."/>
            <person name="Jauniaux N."/>
            <person name="Kachouri-Lafond R."/>
            <person name="Payen C."/>
            <person name="Potier S."/>
            <person name="Pribylova L."/>
            <person name="Ozanne C."/>
            <person name="Richard G.-F."/>
            <person name="Sacerdot C."/>
            <person name="Straub M.-L."/>
            <person name="Talla E."/>
        </authorList>
    </citation>
    <scope>NUCLEOTIDE SEQUENCE [LARGE SCALE GENOMIC DNA]</scope>
    <source>
        <strain evidence="4">ATCC 56472 / CBS 6340 / NRRL Y-8284</strain>
    </source>
</reference>
<name>C5E2J1_LACTC</name>
<evidence type="ECO:0000313" key="4">
    <source>
        <dbReference type="Proteomes" id="UP000002036"/>
    </source>
</evidence>
<dbReference type="EMBL" id="CU928180">
    <property type="protein sequence ID" value="CAR30252.1"/>
    <property type="molecule type" value="Genomic_DNA"/>
</dbReference>
<feature type="chain" id="PRO_5002950720" evidence="2">
    <location>
        <begin position="21"/>
        <end position="283"/>
    </location>
</feature>
<keyword evidence="1" id="KW-0472">Membrane</keyword>
<keyword evidence="4" id="KW-1185">Reference proteome</keyword>
<evidence type="ECO:0000256" key="2">
    <source>
        <dbReference type="SAM" id="SignalP"/>
    </source>
</evidence>
<dbReference type="OrthoDB" id="4035148at2759"/>
<sequence>MKIQTLFCVGLLLAFATSSASFWEGLSQLTHKKTSFLKWDFNVDRLANNVGRLTGDTHFLAVTDAVVRNAERQMLNLFIQNPAVGITKDVNRLCREIESSSARLVISLDHPAWEPARQQVTQYLEGRSREFGLRLASHIRGDARSPSAGLVDLLASFSKSLQNAVSLVENPSKSSDAFEEFTFASRMDDLTVGRIVGEGIAEKIRDKVVGGDTHAALTDIANIFCDFGTLMTAYVTGLAICTAGLGAALCGVSIIICGGGTIIYICRLLQNLDKVFKTLGVGL</sequence>
<feature type="signal peptide" evidence="2">
    <location>
        <begin position="1"/>
        <end position="20"/>
    </location>
</feature>
<dbReference type="GeneID" id="8294429"/>
<accession>C5E2J1</accession>
<dbReference type="RefSeq" id="XP_002556114.1">
    <property type="nucleotide sequence ID" value="XM_002556068.1"/>
</dbReference>
<dbReference type="KEGG" id="lth:KLTH0H05412g"/>
<keyword evidence="1" id="KW-1133">Transmembrane helix</keyword>
<dbReference type="InParanoid" id="C5E2J1"/>
<keyword evidence="1" id="KW-0812">Transmembrane</keyword>